<evidence type="ECO:0000313" key="15">
    <source>
        <dbReference type="Proteomes" id="UP000294829"/>
    </source>
</evidence>
<feature type="compositionally biased region" description="Low complexity" evidence="11">
    <location>
        <begin position="518"/>
        <end position="532"/>
    </location>
</feature>
<keyword evidence="15" id="KW-1185">Reference proteome</keyword>
<evidence type="ECO:0000256" key="9">
    <source>
        <dbReference type="ARBA" id="ARBA00029447"/>
    </source>
</evidence>
<feature type="transmembrane region" description="Helical" evidence="12">
    <location>
        <begin position="12"/>
        <end position="31"/>
    </location>
</feature>
<dbReference type="GO" id="GO:0007165">
    <property type="term" value="P:signal transduction"/>
    <property type="evidence" value="ECO:0007669"/>
    <property type="project" value="UniProtKB-KW"/>
</dbReference>
<evidence type="ECO:0000256" key="10">
    <source>
        <dbReference type="PROSITE-ProRule" id="PRU00284"/>
    </source>
</evidence>
<comment type="caution">
    <text evidence="14">The sequence shown here is derived from an EMBL/GenBank/DDBJ whole genome shotgun (WGS) entry which is preliminary data.</text>
</comment>
<organism evidence="14 15">
    <name type="scientific">Sapientia aquatica</name>
    <dbReference type="NCBI Taxonomy" id="1549640"/>
    <lineage>
        <taxon>Bacteria</taxon>
        <taxon>Pseudomonadati</taxon>
        <taxon>Pseudomonadota</taxon>
        <taxon>Betaproteobacteria</taxon>
        <taxon>Burkholderiales</taxon>
        <taxon>Oxalobacteraceae</taxon>
        <taxon>Sapientia</taxon>
    </lineage>
</organism>
<evidence type="ECO:0000256" key="8">
    <source>
        <dbReference type="ARBA" id="ARBA00023224"/>
    </source>
</evidence>
<evidence type="ECO:0000256" key="4">
    <source>
        <dbReference type="ARBA" id="ARBA00022519"/>
    </source>
</evidence>
<dbReference type="InterPro" id="IPR004089">
    <property type="entry name" value="MCPsignal_dom"/>
</dbReference>
<dbReference type="RefSeq" id="WP_133326097.1">
    <property type="nucleotide sequence ID" value="NZ_SMYL01000002.1"/>
</dbReference>
<dbReference type="PANTHER" id="PTHR43531">
    <property type="entry name" value="PROTEIN ICFG"/>
    <property type="match status" value="1"/>
</dbReference>
<dbReference type="FunFam" id="1.10.287.950:FF:000001">
    <property type="entry name" value="Methyl-accepting chemotaxis sensory transducer"/>
    <property type="match status" value="1"/>
</dbReference>
<accession>A0A4R5W353</accession>
<sequence>MKTTLKAQLSIVIGIIALLAVSIGMLGLYGLSKADEGLKNVYENRTVALEQVSRIDRLLVQSQLALVEAIQDSMVATINIKSAIIEKNIAEMNQTWDQYYKSAITPEDRKLADVFNADRQKLINEGLLKTIAALRDGNLAEAGELQDKVQLLAVPLRKSVEALRKNQVDQAKHEYELASSRHETLRNLVIAVIIIGAVVAGVLGQLLIRSVYGELGGEPSYASGIVHRIAAGDLTVAINTGAKDQRSLLFAMKAMQHKLSQTVGDIRTATETVASASREIAGENLDLSSRTEMLASSLEQTSASLAELTDTVTKNAQNAQQANQFAKSASDVAEKGSTDVLKIVDTMGSINASAKKITDIISVIDGIAFQTNILALNAAVEAARAGEQGRGFAVVASEVRNLAQRSAAAAKEIKTLITHSVAEVDSGSKIVAEAGATMDEIVDSVKRVSVIIGEISSANSAQRDSIYQVNQAIVEMDGVTQQNAALVEEAAAAAESLKDQAVILAQLVDTFTLHEASVSASSSSAQTTSRSPSKPRLMGHAPRRLPA</sequence>
<dbReference type="InterPro" id="IPR051310">
    <property type="entry name" value="MCP_chemotaxis"/>
</dbReference>
<keyword evidence="3" id="KW-0488">Methylation</keyword>
<name>A0A4R5W353_9BURK</name>
<dbReference type="GO" id="GO:0004888">
    <property type="term" value="F:transmembrane signaling receptor activity"/>
    <property type="evidence" value="ECO:0007669"/>
    <property type="project" value="InterPro"/>
</dbReference>
<evidence type="ECO:0000256" key="2">
    <source>
        <dbReference type="ARBA" id="ARBA00022475"/>
    </source>
</evidence>
<evidence type="ECO:0000256" key="6">
    <source>
        <dbReference type="ARBA" id="ARBA00022989"/>
    </source>
</evidence>
<keyword evidence="6 12" id="KW-1133">Transmembrane helix</keyword>
<dbReference type="GO" id="GO:0006935">
    <property type="term" value="P:chemotaxis"/>
    <property type="evidence" value="ECO:0007669"/>
    <property type="project" value="InterPro"/>
</dbReference>
<dbReference type="Pfam" id="PF00015">
    <property type="entry name" value="MCPsignal"/>
    <property type="match status" value="1"/>
</dbReference>
<dbReference type="PRINTS" id="PR00260">
    <property type="entry name" value="CHEMTRNSDUCR"/>
</dbReference>
<dbReference type="AlphaFoldDB" id="A0A4R5W353"/>
<evidence type="ECO:0000256" key="1">
    <source>
        <dbReference type="ARBA" id="ARBA00004429"/>
    </source>
</evidence>
<evidence type="ECO:0000256" key="11">
    <source>
        <dbReference type="SAM" id="MobiDB-lite"/>
    </source>
</evidence>
<dbReference type="EMBL" id="SMYL01000002">
    <property type="protein sequence ID" value="TDK67143.1"/>
    <property type="molecule type" value="Genomic_DNA"/>
</dbReference>
<dbReference type="CDD" id="cd11386">
    <property type="entry name" value="MCP_signal"/>
    <property type="match status" value="1"/>
</dbReference>
<dbReference type="GO" id="GO:0005886">
    <property type="term" value="C:plasma membrane"/>
    <property type="evidence" value="ECO:0007669"/>
    <property type="project" value="UniProtKB-SubCell"/>
</dbReference>
<dbReference type="InterPro" id="IPR003122">
    <property type="entry name" value="Tar_rcpt_lig-bd"/>
</dbReference>
<dbReference type="Pfam" id="PF02203">
    <property type="entry name" value="TarH"/>
    <property type="match status" value="1"/>
</dbReference>
<evidence type="ECO:0000256" key="5">
    <source>
        <dbReference type="ARBA" id="ARBA00022692"/>
    </source>
</evidence>
<comment type="subcellular location">
    <subcellularLocation>
        <location evidence="1">Cell inner membrane</location>
        <topology evidence="1">Multi-pass membrane protein</topology>
    </subcellularLocation>
</comment>
<dbReference type="SMART" id="SM00283">
    <property type="entry name" value="MA"/>
    <property type="match status" value="1"/>
</dbReference>
<keyword evidence="4" id="KW-0997">Cell inner membrane</keyword>
<evidence type="ECO:0000256" key="7">
    <source>
        <dbReference type="ARBA" id="ARBA00023136"/>
    </source>
</evidence>
<dbReference type="PROSITE" id="PS50111">
    <property type="entry name" value="CHEMOTAXIS_TRANSDUC_2"/>
    <property type="match status" value="1"/>
</dbReference>
<dbReference type="OrthoDB" id="9177860at2"/>
<dbReference type="Gene3D" id="1.10.287.950">
    <property type="entry name" value="Methyl-accepting chemotaxis protein"/>
    <property type="match status" value="1"/>
</dbReference>
<evidence type="ECO:0000256" key="12">
    <source>
        <dbReference type="SAM" id="Phobius"/>
    </source>
</evidence>
<comment type="similarity">
    <text evidence="9">Belongs to the methyl-accepting chemotaxis (MCP) protein family.</text>
</comment>
<feature type="domain" description="Methyl-accepting transducer" evidence="13">
    <location>
        <begin position="269"/>
        <end position="498"/>
    </location>
</feature>
<feature type="region of interest" description="Disordered" evidence="11">
    <location>
        <begin position="518"/>
        <end position="547"/>
    </location>
</feature>
<keyword evidence="7 12" id="KW-0472">Membrane</keyword>
<keyword evidence="8 10" id="KW-0807">Transducer</keyword>
<proteinExistence type="inferred from homology"/>
<evidence type="ECO:0000256" key="3">
    <source>
        <dbReference type="ARBA" id="ARBA00022481"/>
    </source>
</evidence>
<evidence type="ECO:0000313" key="14">
    <source>
        <dbReference type="EMBL" id="TDK67143.1"/>
    </source>
</evidence>
<gene>
    <name evidence="14" type="ORF">E2I14_05105</name>
</gene>
<keyword evidence="2" id="KW-1003">Cell membrane</keyword>
<dbReference type="PANTHER" id="PTHR43531:SF14">
    <property type="entry name" value="METHYL-ACCEPTING CHEMOTAXIS PROTEIN I-RELATED"/>
    <property type="match status" value="1"/>
</dbReference>
<reference evidence="14 15" key="1">
    <citation type="submission" date="2019-03" db="EMBL/GenBank/DDBJ databases">
        <title>Sapientia aquatica gen. nov., sp. nov., isolated from a crater lake.</title>
        <authorList>
            <person name="Felfoldi T."/>
            <person name="Szabo A."/>
            <person name="Toth E."/>
            <person name="Schumann P."/>
            <person name="Keki Z."/>
            <person name="Marialigeti K."/>
            <person name="Mathe I."/>
        </authorList>
    </citation>
    <scope>NUCLEOTIDE SEQUENCE [LARGE SCALE GENOMIC DNA]</scope>
    <source>
        <strain evidence="14 15">SA-152</strain>
    </source>
</reference>
<evidence type="ECO:0000259" key="13">
    <source>
        <dbReference type="PROSITE" id="PS50111"/>
    </source>
</evidence>
<dbReference type="InterPro" id="IPR004090">
    <property type="entry name" value="Chemotax_Me-accpt_rcpt"/>
</dbReference>
<keyword evidence="5 12" id="KW-0812">Transmembrane</keyword>
<dbReference type="SUPFAM" id="SSF58104">
    <property type="entry name" value="Methyl-accepting chemotaxis protein (MCP) signaling domain"/>
    <property type="match status" value="1"/>
</dbReference>
<protein>
    <submittedName>
        <fullName evidence="14">Methyl-accepting chemotaxis protein</fullName>
    </submittedName>
</protein>
<dbReference type="Proteomes" id="UP000294829">
    <property type="component" value="Unassembled WGS sequence"/>
</dbReference>
<feature type="transmembrane region" description="Helical" evidence="12">
    <location>
        <begin position="188"/>
        <end position="208"/>
    </location>
</feature>